<comment type="caution">
    <text evidence="1">The sequence shown here is derived from an EMBL/GenBank/DDBJ whole genome shotgun (WGS) entry which is preliminary data.</text>
</comment>
<reference evidence="2" key="1">
    <citation type="submission" date="2012-11" db="EMBL/GenBank/DDBJ databases">
        <authorList>
            <person name="Lucero-Rivera Y.E."/>
            <person name="Tovar-Ramirez D."/>
        </authorList>
    </citation>
    <scope>NUCLEOTIDE SEQUENCE [LARGE SCALE GENOMIC DNA]</scope>
    <source>
        <strain evidence="2">Araruama</strain>
    </source>
</reference>
<evidence type="ECO:0000313" key="2">
    <source>
        <dbReference type="Proteomes" id="UP000189670"/>
    </source>
</evidence>
<protein>
    <submittedName>
        <fullName evidence="1">Uncharacterized protein</fullName>
    </submittedName>
</protein>
<sequence length="148" mass="17569">MEKHRKQINREYILWRISDWKNRLDNLFNDIKLWTKIFEKIEIKESLIPQAREEFLHMFNIDPDSIPVMAILFSKNRVSFVPMGLWVIGSNGRVNINTNKNQYILIDLGGKNGEPSQWTIVNPSKRKERIIFDKPILTKIIEDEDLFA</sequence>
<name>A0A1V1P1Z0_9BACT</name>
<accession>A0A1V1P1Z0</accession>
<proteinExistence type="predicted"/>
<dbReference type="AlphaFoldDB" id="A0A1V1P1Z0"/>
<organism evidence="1 2">
    <name type="scientific">Candidatus Magnetoglobus multicellularis str. Araruama</name>
    <dbReference type="NCBI Taxonomy" id="890399"/>
    <lineage>
        <taxon>Bacteria</taxon>
        <taxon>Pseudomonadati</taxon>
        <taxon>Thermodesulfobacteriota</taxon>
        <taxon>Desulfobacteria</taxon>
        <taxon>Desulfobacterales</taxon>
        <taxon>Desulfobacteraceae</taxon>
        <taxon>Candidatus Magnetoglobus</taxon>
    </lineage>
</organism>
<dbReference type="Proteomes" id="UP000189670">
    <property type="component" value="Unassembled WGS sequence"/>
</dbReference>
<evidence type="ECO:0000313" key="1">
    <source>
        <dbReference type="EMBL" id="ETR68776.1"/>
    </source>
</evidence>
<gene>
    <name evidence="1" type="ORF">OMM_10181</name>
</gene>
<dbReference type="EMBL" id="ATBP01000835">
    <property type="protein sequence ID" value="ETR68776.1"/>
    <property type="molecule type" value="Genomic_DNA"/>
</dbReference>